<evidence type="ECO:0000259" key="1">
    <source>
        <dbReference type="Pfam" id="PF01272"/>
    </source>
</evidence>
<dbReference type="InterPro" id="IPR036953">
    <property type="entry name" value="GreA/GreB_C_sf"/>
</dbReference>
<dbReference type="Gene3D" id="3.10.50.30">
    <property type="entry name" value="Transcription elongation factor, GreA/GreB, C-terminal domain"/>
    <property type="match status" value="1"/>
</dbReference>
<dbReference type="Pfam" id="PF01272">
    <property type="entry name" value="GreA_GreB"/>
    <property type="match status" value="1"/>
</dbReference>
<keyword evidence="2" id="KW-0251">Elongation factor</keyword>
<keyword evidence="3" id="KW-1185">Reference proteome</keyword>
<feature type="domain" description="Transcription elongation factor GreA/GreB C-terminal" evidence="1">
    <location>
        <begin position="84"/>
        <end position="155"/>
    </location>
</feature>
<proteinExistence type="predicted"/>
<dbReference type="InterPro" id="IPR023459">
    <property type="entry name" value="Tscrpt_elong_fac_GreA/B_fam"/>
</dbReference>
<dbReference type="InterPro" id="IPR001437">
    <property type="entry name" value="Tscrpt_elong_fac_GreA/B_C"/>
</dbReference>
<reference evidence="2 3" key="1">
    <citation type="submission" date="2024-04" db="EMBL/GenBank/DDBJ databases">
        <authorList>
            <person name="Wu Y.S."/>
            <person name="Zhang L."/>
        </authorList>
    </citation>
    <scope>NUCLEOTIDE SEQUENCE [LARGE SCALE GENOMIC DNA]</scope>
    <source>
        <strain evidence="2 3">KG-01</strain>
    </source>
</reference>
<evidence type="ECO:0000313" key="3">
    <source>
        <dbReference type="Proteomes" id="UP001398420"/>
    </source>
</evidence>
<dbReference type="PANTHER" id="PTHR30437:SF4">
    <property type="entry name" value="TRANSCRIPTION ELONGATION FACTOR GREA"/>
    <property type="match status" value="1"/>
</dbReference>
<dbReference type="Proteomes" id="UP001398420">
    <property type="component" value="Unassembled WGS sequence"/>
</dbReference>
<dbReference type="PANTHER" id="PTHR30437">
    <property type="entry name" value="TRANSCRIPTION ELONGATION FACTOR GREA"/>
    <property type="match status" value="1"/>
</dbReference>
<comment type="caution">
    <text evidence="2">The sequence shown here is derived from an EMBL/GenBank/DDBJ whole genome shotgun (WGS) entry which is preliminary data.</text>
</comment>
<dbReference type="EMBL" id="JBCEWA010000012">
    <property type="protein sequence ID" value="MEL5989394.1"/>
    <property type="molecule type" value="Genomic_DNA"/>
</dbReference>
<evidence type="ECO:0000313" key="2">
    <source>
        <dbReference type="EMBL" id="MEL5989394.1"/>
    </source>
</evidence>
<sequence length="159" mass="19002">MDTYWFSKKIFEQLQVKYETLQFSKKEQYDLLNQAIQMDHSSDNLTEEFLKYKEIQKTLQQIEEVIQRAKIIEDSPAYQKRLPNEVHVGTVVTLQFNEEELYQYTIVGYCEGDLQKNHLSYTTDLAQAILKRKINECFIFVQNGFEHRVKILDIRPQLN</sequence>
<dbReference type="RefSeq" id="WP_087682290.1">
    <property type="nucleotide sequence ID" value="NZ_JBBCRB010000001.1"/>
</dbReference>
<gene>
    <name evidence="2" type="ORF">AAF454_13355</name>
</gene>
<organism evidence="2 3">
    <name type="scientific">Kurthia gibsonii</name>
    <dbReference type="NCBI Taxonomy" id="33946"/>
    <lineage>
        <taxon>Bacteria</taxon>
        <taxon>Bacillati</taxon>
        <taxon>Bacillota</taxon>
        <taxon>Bacilli</taxon>
        <taxon>Bacillales</taxon>
        <taxon>Caryophanaceae</taxon>
        <taxon>Kurthia</taxon>
    </lineage>
</organism>
<name>A0ABU9LQG8_9BACL</name>
<dbReference type="GO" id="GO:0003746">
    <property type="term" value="F:translation elongation factor activity"/>
    <property type="evidence" value="ECO:0007669"/>
    <property type="project" value="UniProtKB-KW"/>
</dbReference>
<keyword evidence="2" id="KW-0648">Protein biosynthesis</keyword>
<dbReference type="SUPFAM" id="SSF54534">
    <property type="entry name" value="FKBP-like"/>
    <property type="match status" value="1"/>
</dbReference>
<accession>A0ABU9LQG8</accession>
<protein>
    <submittedName>
        <fullName evidence="2">GreA/GreB family elongation factor</fullName>
    </submittedName>
</protein>